<name>A0A8J3KZE2_9ACTN</name>
<evidence type="ECO:0000259" key="6">
    <source>
        <dbReference type="PROSITE" id="PS51898"/>
    </source>
</evidence>
<keyword evidence="3" id="KW-0238">DNA-binding</keyword>
<dbReference type="InterPro" id="IPR004107">
    <property type="entry name" value="Integrase_SAM-like_N"/>
</dbReference>
<dbReference type="RefSeq" id="WP_203699497.1">
    <property type="nucleotide sequence ID" value="NZ_BAAALC010000032.1"/>
</dbReference>
<dbReference type="Proteomes" id="UP000630887">
    <property type="component" value="Unassembled WGS sequence"/>
</dbReference>
<evidence type="ECO:0000256" key="2">
    <source>
        <dbReference type="ARBA" id="ARBA00022908"/>
    </source>
</evidence>
<dbReference type="InterPro" id="IPR050090">
    <property type="entry name" value="Tyrosine_recombinase_XerCD"/>
</dbReference>
<evidence type="ECO:0000313" key="8">
    <source>
        <dbReference type="Proteomes" id="UP000630887"/>
    </source>
</evidence>
<evidence type="ECO:0000313" key="7">
    <source>
        <dbReference type="EMBL" id="GIG11558.1"/>
    </source>
</evidence>
<dbReference type="GO" id="GO:0015074">
    <property type="term" value="P:DNA integration"/>
    <property type="evidence" value="ECO:0007669"/>
    <property type="project" value="InterPro"/>
</dbReference>
<organism evidence="7 8">
    <name type="scientific">Catellatospora coxensis</name>
    <dbReference type="NCBI Taxonomy" id="310354"/>
    <lineage>
        <taxon>Bacteria</taxon>
        <taxon>Bacillati</taxon>
        <taxon>Actinomycetota</taxon>
        <taxon>Actinomycetes</taxon>
        <taxon>Micromonosporales</taxon>
        <taxon>Micromonosporaceae</taxon>
        <taxon>Catellatospora</taxon>
    </lineage>
</organism>
<dbReference type="Gene3D" id="1.10.443.10">
    <property type="entry name" value="Intergrase catalytic core"/>
    <property type="match status" value="1"/>
</dbReference>
<dbReference type="Gene3D" id="1.10.150.130">
    <property type="match status" value="1"/>
</dbReference>
<dbReference type="InterPro" id="IPR013762">
    <property type="entry name" value="Integrase-like_cat_sf"/>
</dbReference>
<dbReference type="Pfam" id="PF00589">
    <property type="entry name" value="Phage_integrase"/>
    <property type="match status" value="2"/>
</dbReference>
<dbReference type="PANTHER" id="PTHR30349:SF64">
    <property type="entry name" value="PROPHAGE INTEGRASE INTD-RELATED"/>
    <property type="match status" value="1"/>
</dbReference>
<dbReference type="Pfam" id="PF14659">
    <property type="entry name" value="Phage_int_SAM_3"/>
    <property type="match status" value="1"/>
</dbReference>
<dbReference type="GO" id="GO:0003677">
    <property type="term" value="F:DNA binding"/>
    <property type="evidence" value="ECO:0007669"/>
    <property type="project" value="UniProtKB-KW"/>
</dbReference>
<proteinExistence type="inferred from homology"/>
<dbReference type="PANTHER" id="PTHR30349">
    <property type="entry name" value="PHAGE INTEGRASE-RELATED"/>
    <property type="match status" value="1"/>
</dbReference>
<feature type="region of interest" description="Disordered" evidence="5">
    <location>
        <begin position="1"/>
        <end position="21"/>
    </location>
</feature>
<keyword evidence="4" id="KW-0233">DNA recombination</keyword>
<dbReference type="SUPFAM" id="SSF56349">
    <property type="entry name" value="DNA breaking-rejoining enzymes"/>
    <property type="match status" value="1"/>
</dbReference>
<keyword evidence="2" id="KW-0229">DNA integration</keyword>
<sequence>MGFINKTPAGTYRANWRDPAGRQKAKTFTTKKEASAFLAETESALNRGTYLDPKAGKKRFGEFAKVWQASRHVEQRTSERTDSVMRIHVLPQWSQWPLAKIEHTEVQGWVNRLSEKLSPASVAKCFGALSMVLNAAVRARLIPINPCEGTNLPSTHKPQRPATAISRAQFDRLLATVEPRYRALVALAAGAGLRWGECLGLTWAAIDLDRATLRVVQVVIESGGVRTIKPTPKSRAGVRTVPMPDFLVTELRKLYAEKGSPDATELVFIVRTGHAPLRSTFRRHVWRPALVRAGLLGSVAETSPERWRATWPTTAGASAEAVFATERSAVEHVAEHAAGGLRFHDLRHSYATWLVSDGLPVNVVQRVMGHESASTTLNLYTHAPNTFHDRVRDVFDGDADDSLTSDE</sequence>
<evidence type="ECO:0000256" key="5">
    <source>
        <dbReference type="SAM" id="MobiDB-lite"/>
    </source>
</evidence>
<dbReference type="GO" id="GO:0006310">
    <property type="term" value="P:DNA recombination"/>
    <property type="evidence" value="ECO:0007669"/>
    <property type="project" value="UniProtKB-KW"/>
</dbReference>
<dbReference type="InterPro" id="IPR002104">
    <property type="entry name" value="Integrase_catalytic"/>
</dbReference>
<reference evidence="7 8" key="1">
    <citation type="submission" date="2021-01" db="EMBL/GenBank/DDBJ databases">
        <title>Whole genome shotgun sequence of Catellatospora coxensis NBRC 107359.</title>
        <authorList>
            <person name="Komaki H."/>
            <person name="Tamura T."/>
        </authorList>
    </citation>
    <scope>NUCLEOTIDE SEQUENCE [LARGE SCALE GENOMIC DNA]</scope>
    <source>
        <strain evidence="7 8">NBRC 107359</strain>
    </source>
</reference>
<dbReference type="CDD" id="cd01189">
    <property type="entry name" value="INT_ICEBs1_C_like"/>
    <property type="match status" value="1"/>
</dbReference>
<feature type="domain" description="Tyr recombinase" evidence="6">
    <location>
        <begin position="160"/>
        <end position="396"/>
    </location>
</feature>
<accession>A0A8J3KZE2</accession>
<evidence type="ECO:0000256" key="4">
    <source>
        <dbReference type="ARBA" id="ARBA00023172"/>
    </source>
</evidence>
<evidence type="ECO:0000256" key="1">
    <source>
        <dbReference type="ARBA" id="ARBA00008857"/>
    </source>
</evidence>
<dbReference type="PROSITE" id="PS51898">
    <property type="entry name" value="TYR_RECOMBINASE"/>
    <property type="match status" value="1"/>
</dbReference>
<protein>
    <submittedName>
        <fullName evidence="7">Integrase</fullName>
    </submittedName>
</protein>
<comment type="caution">
    <text evidence="7">The sequence shown here is derived from an EMBL/GenBank/DDBJ whole genome shotgun (WGS) entry which is preliminary data.</text>
</comment>
<dbReference type="EMBL" id="BONI01000148">
    <property type="protein sequence ID" value="GIG11558.1"/>
    <property type="molecule type" value="Genomic_DNA"/>
</dbReference>
<evidence type="ECO:0000256" key="3">
    <source>
        <dbReference type="ARBA" id="ARBA00023125"/>
    </source>
</evidence>
<gene>
    <name evidence="7" type="ORF">Cco03nite_82580</name>
</gene>
<dbReference type="AlphaFoldDB" id="A0A8J3KZE2"/>
<comment type="similarity">
    <text evidence="1">Belongs to the 'phage' integrase family.</text>
</comment>
<dbReference type="InterPro" id="IPR011010">
    <property type="entry name" value="DNA_brk_join_enz"/>
</dbReference>
<keyword evidence="8" id="KW-1185">Reference proteome</keyword>
<dbReference type="InterPro" id="IPR010998">
    <property type="entry name" value="Integrase_recombinase_N"/>
</dbReference>